<dbReference type="Proteomes" id="UP000775500">
    <property type="component" value="Unassembled WGS sequence"/>
</dbReference>
<accession>A0ABS2FNP6</accession>
<keyword evidence="2" id="KW-1185">Reference proteome</keyword>
<comment type="caution">
    <text evidence="1">The sequence shown here is derived from an EMBL/GenBank/DDBJ whole genome shotgun (WGS) entry which is preliminary data.</text>
</comment>
<proteinExistence type="predicted"/>
<evidence type="ECO:0000313" key="2">
    <source>
        <dbReference type="Proteomes" id="UP000775500"/>
    </source>
</evidence>
<sequence length="140" mass="16807">METNIKSLQKEEAIKRMKELKLMPEVINSFIEENTLYYSERQNKMFTAVLYWVTNNEELATKIKEFERQTNSLVYHVQLLHTSIGDMYSFFYVSENIEEWEMDMDDLKDHRSFVYVWNGDIEEYGSIGFRSEMGGVVRTW</sequence>
<organism evidence="1 2">
    <name type="scientific">Faecalicoccus acidiformans</name>
    <dbReference type="NCBI Taxonomy" id="915173"/>
    <lineage>
        <taxon>Bacteria</taxon>
        <taxon>Bacillati</taxon>
        <taxon>Bacillota</taxon>
        <taxon>Erysipelotrichia</taxon>
        <taxon>Erysipelotrichales</taxon>
        <taxon>Erysipelotrichaceae</taxon>
        <taxon>Faecalicoccus</taxon>
    </lineage>
</organism>
<protein>
    <submittedName>
        <fullName evidence="1">Uncharacterized protein</fullName>
    </submittedName>
</protein>
<dbReference type="RefSeq" id="WP_204684998.1">
    <property type="nucleotide sequence ID" value="NZ_JACJLU010000002.1"/>
</dbReference>
<name>A0ABS2FNP6_9FIRM</name>
<gene>
    <name evidence="1" type="ORF">H5982_02680</name>
</gene>
<evidence type="ECO:0000313" key="1">
    <source>
        <dbReference type="EMBL" id="MBM6831014.1"/>
    </source>
</evidence>
<dbReference type="EMBL" id="JACJLU010000002">
    <property type="protein sequence ID" value="MBM6831014.1"/>
    <property type="molecule type" value="Genomic_DNA"/>
</dbReference>
<reference evidence="1 2" key="1">
    <citation type="journal article" date="2021" name="Sci. Rep.">
        <title>The distribution of antibiotic resistance genes in chicken gut microbiota commensals.</title>
        <authorList>
            <person name="Juricova H."/>
            <person name="Matiasovicova J."/>
            <person name="Kubasova T."/>
            <person name="Cejkova D."/>
            <person name="Rychlik I."/>
        </authorList>
    </citation>
    <scope>NUCLEOTIDE SEQUENCE [LARGE SCALE GENOMIC DNA]</scope>
    <source>
        <strain evidence="1 2">An423</strain>
    </source>
</reference>